<accession>A0A9R0IC87</accession>
<sequence length="640" mass="72804">MIEIENSLPVRRVHEREELLVPIANQDVLGSPLFELNYISVTTDTFQKYDKESGFPLLTMSFLELYGHITLTDDLDNTFTLFRRDVDDPKTVFLPDNQLRAKIIQNFELQTPRVLPKTITLHFYLLDKYRNIVILDEKKFIDCSRELPMPYDKDFLVSYDKYHMCGKYSSCLQLVDVSYIIFKCAISACVGIAVVETGGEGGNDGRVGAQVSGTISASNKATDMKVMVLNKSPGEELKLEFGAFAKLSYFAVPSYSLLDLEAKLNINGEQISSKDDDLLFEPTSECYPWYQKEIVGKKCRVLVFVSWRHAIYFPDYDLSEFRGAHEEIEYPFSVKKKSSIPKFKEKGSTTIKSNHTNEYKSFDIKPRVLASSMLEKRVRKWKSDVEKLVEVFSISICSSDGGLTSTVYGKISCIDYIGKFVIFKRDKKKLERVDTLQSDGTVQLGEPGRCYMCPFFCLNFDIKDDQDREICVGYVSHDSAPADSWLNRRLCSVVRGQYGYAAVYYTIFSDALEAKLKCTVESVTGRAVYCQVSGKIIAMYSNSRYPTIFEKKFYRSTLFNKGKGEFVDSNDGKIPLEKSLVAVSRDDKLIVAADICVRIDGYPNLLKFEAMFTPENPEKRIISVCEGSNYSFSVSVEWSQ</sequence>
<reference evidence="2" key="1">
    <citation type="journal article" date="2021" name="Nat. Commun.">
        <title>Genomic analyses provide insights into spinach domestication and the genetic basis of agronomic traits.</title>
        <authorList>
            <person name="Cai X."/>
            <person name="Sun X."/>
            <person name="Xu C."/>
            <person name="Sun H."/>
            <person name="Wang X."/>
            <person name="Ge C."/>
            <person name="Zhang Z."/>
            <person name="Wang Q."/>
            <person name="Fei Z."/>
            <person name="Jiao C."/>
            <person name="Wang Q."/>
        </authorList>
    </citation>
    <scope>NUCLEOTIDE SEQUENCE [LARGE SCALE GENOMIC DNA]</scope>
    <source>
        <strain evidence="2">cv. Varoflay</strain>
    </source>
</reference>
<dbReference type="KEGG" id="soe:110786241"/>
<dbReference type="GeneID" id="110786241"/>
<feature type="domain" description="DUF6598" evidence="1">
    <location>
        <begin position="63"/>
        <end position="303"/>
    </location>
</feature>
<evidence type="ECO:0000259" key="1">
    <source>
        <dbReference type="Pfam" id="PF20241"/>
    </source>
</evidence>
<evidence type="ECO:0000313" key="5">
    <source>
        <dbReference type="RefSeq" id="XP_021846484.2"/>
    </source>
</evidence>
<dbReference type="RefSeq" id="XP_021846475.2">
    <property type="nucleotide sequence ID" value="XM_021990783.2"/>
</dbReference>
<organism evidence="2 3">
    <name type="scientific">Spinacia oleracea</name>
    <name type="common">Spinach</name>
    <dbReference type="NCBI Taxonomy" id="3562"/>
    <lineage>
        <taxon>Eukaryota</taxon>
        <taxon>Viridiplantae</taxon>
        <taxon>Streptophyta</taxon>
        <taxon>Embryophyta</taxon>
        <taxon>Tracheophyta</taxon>
        <taxon>Spermatophyta</taxon>
        <taxon>Magnoliopsida</taxon>
        <taxon>eudicotyledons</taxon>
        <taxon>Gunneridae</taxon>
        <taxon>Pentapetalae</taxon>
        <taxon>Caryophyllales</taxon>
        <taxon>Chenopodiaceae</taxon>
        <taxon>Chenopodioideae</taxon>
        <taxon>Anserineae</taxon>
        <taxon>Spinacia</taxon>
    </lineage>
</organism>
<feature type="domain" description="DUF6598" evidence="1">
    <location>
        <begin position="388"/>
        <end position="636"/>
    </location>
</feature>
<dbReference type="InterPro" id="IPR046533">
    <property type="entry name" value="DUF6598"/>
</dbReference>
<dbReference type="RefSeq" id="XP_021846484.2">
    <property type="nucleotide sequence ID" value="XM_021990792.2"/>
</dbReference>
<evidence type="ECO:0000313" key="4">
    <source>
        <dbReference type="RefSeq" id="XP_021846475.2"/>
    </source>
</evidence>
<evidence type="ECO:0000313" key="3">
    <source>
        <dbReference type="RefSeq" id="XP_021846467.2"/>
    </source>
</evidence>
<evidence type="ECO:0000313" key="2">
    <source>
        <dbReference type="Proteomes" id="UP000813463"/>
    </source>
</evidence>
<evidence type="ECO:0000313" key="7">
    <source>
        <dbReference type="RefSeq" id="XP_056693683.1"/>
    </source>
</evidence>
<keyword evidence="2" id="KW-1185">Reference proteome</keyword>
<gene>
    <name evidence="3 4 5 6 7" type="primary">LOC110786241</name>
</gene>
<dbReference type="AlphaFoldDB" id="A0A9R0IC87"/>
<dbReference type="Pfam" id="PF20241">
    <property type="entry name" value="DUF6598"/>
    <property type="match status" value="2"/>
</dbReference>
<dbReference type="RefSeq" id="XP_056693683.1">
    <property type="nucleotide sequence ID" value="XM_056837705.1"/>
</dbReference>
<evidence type="ECO:0000313" key="6">
    <source>
        <dbReference type="RefSeq" id="XP_056693682.1"/>
    </source>
</evidence>
<dbReference type="Proteomes" id="UP000813463">
    <property type="component" value="Chromosome 2"/>
</dbReference>
<protein>
    <recommendedName>
        <fullName evidence="1">DUF6598 domain-containing protein</fullName>
    </recommendedName>
</protein>
<dbReference type="RefSeq" id="XP_056693682.1">
    <property type="nucleotide sequence ID" value="XM_056837704.1"/>
</dbReference>
<name>A0A9R0IC87_SPIOL</name>
<dbReference type="RefSeq" id="XP_021846467.2">
    <property type="nucleotide sequence ID" value="XM_021990775.2"/>
</dbReference>
<dbReference type="PANTHER" id="PTHR33065">
    <property type="entry name" value="OS07G0486400 PROTEIN"/>
    <property type="match status" value="1"/>
</dbReference>
<reference evidence="3 4" key="2">
    <citation type="submission" date="2025-05" db="UniProtKB">
        <authorList>
            <consortium name="RefSeq"/>
        </authorList>
    </citation>
    <scope>IDENTIFICATION</scope>
    <source>
        <tissue evidence="3 4">Leaf</tissue>
    </source>
</reference>
<proteinExistence type="predicted"/>
<dbReference type="PANTHER" id="PTHR33065:SF88">
    <property type="entry name" value="OS11G0104220 PROTEIN"/>
    <property type="match status" value="1"/>
</dbReference>